<dbReference type="EMBL" id="LSDB01000001">
    <property type="protein sequence ID" value="KXB58955.1"/>
    <property type="molecule type" value="Genomic_DNA"/>
</dbReference>
<sequence>MYNIIVDKLFREKISFKILKNKYQHKNKKNTCFSSWYFLKLKIFLKNFSLILLTKSLNI</sequence>
<proteinExistence type="predicted"/>
<gene>
    <name evidence="1" type="ORF">HMPREF1871_00022</name>
</gene>
<comment type="caution">
    <text evidence="1">The sequence shown here is derived from an EMBL/GenBank/DDBJ whole genome shotgun (WGS) entry which is preliminary data.</text>
</comment>
<protein>
    <submittedName>
        <fullName evidence="1">Uncharacterized protein</fullName>
    </submittedName>
</protein>
<organism evidence="1 2">
    <name type="scientific">Gemelliphila asaccharolytica</name>
    <dbReference type="NCBI Taxonomy" id="502393"/>
    <lineage>
        <taxon>Bacteria</taxon>
        <taxon>Bacillati</taxon>
        <taxon>Bacillota</taxon>
        <taxon>Bacilli</taxon>
        <taxon>Bacillales</taxon>
        <taxon>Gemellaceae</taxon>
        <taxon>Gemelliphila</taxon>
    </lineage>
</organism>
<name>A0ABR5TNI1_9BACL</name>
<dbReference type="Proteomes" id="UP000070467">
    <property type="component" value="Unassembled WGS sequence"/>
</dbReference>
<accession>A0ABR5TNI1</accession>
<evidence type="ECO:0000313" key="1">
    <source>
        <dbReference type="EMBL" id="KXB58955.1"/>
    </source>
</evidence>
<evidence type="ECO:0000313" key="2">
    <source>
        <dbReference type="Proteomes" id="UP000070467"/>
    </source>
</evidence>
<keyword evidence="2" id="KW-1185">Reference proteome</keyword>
<reference evidence="1 2" key="1">
    <citation type="submission" date="2016-01" db="EMBL/GenBank/DDBJ databases">
        <authorList>
            <person name="Mitreva M."/>
            <person name="Pepin K.H."/>
            <person name="Mihindukulasuriya K.A."/>
            <person name="Fulton R."/>
            <person name="Fronick C."/>
            <person name="O'Laughlin M."/>
            <person name="Miner T."/>
            <person name="Herter B."/>
            <person name="Rosa B.A."/>
            <person name="Cordes M."/>
            <person name="Tomlinson C."/>
            <person name="Wollam A."/>
            <person name="Palsikar V.B."/>
            <person name="Mardis E.R."/>
            <person name="Wilson R.K."/>
        </authorList>
    </citation>
    <scope>NUCLEOTIDE SEQUENCE [LARGE SCALE GENOMIC DNA]</scope>
    <source>
        <strain evidence="1 2">KA00071</strain>
    </source>
</reference>